<dbReference type="GO" id="GO:0005694">
    <property type="term" value="C:chromosome"/>
    <property type="evidence" value="ECO:0007669"/>
    <property type="project" value="UniProtKB-ARBA"/>
</dbReference>
<evidence type="ECO:0000256" key="1">
    <source>
        <dbReference type="ARBA" id="ARBA00023125"/>
    </source>
</evidence>
<dbReference type="Proteomes" id="UP000683360">
    <property type="component" value="Unassembled WGS sequence"/>
</dbReference>
<feature type="compositionally biased region" description="Polar residues" evidence="2">
    <location>
        <begin position="122"/>
        <end position="153"/>
    </location>
</feature>
<dbReference type="CDD" id="cd04491">
    <property type="entry name" value="SoSSB_OBF"/>
    <property type="match status" value="1"/>
</dbReference>
<comment type="caution">
    <text evidence="3">The sequence shown here is derived from an EMBL/GenBank/DDBJ whole genome shotgun (WGS) entry which is preliminary data.</text>
</comment>
<reference evidence="3" key="1">
    <citation type="submission" date="2021-03" db="EMBL/GenBank/DDBJ databases">
        <authorList>
            <person name="Bekaert M."/>
        </authorList>
    </citation>
    <scope>NUCLEOTIDE SEQUENCE</scope>
</reference>
<dbReference type="GO" id="GO:0070876">
    <property type="term" value="C:SOSS complex"/>
    <property type="evidence" value="ECO:0007669"/>
    <property type="project" value="TreeGrafter"/>
</dbReference>
<dbReference type="GO" id="GO:0044818">
    <property type="term" value="P:mitotic G2/M transition checkpoint"/>
    <property type="evidence" value="ECO:0007669"/>
    <property type="project" value="TreeGrafter"/>
</dbReference>
<dbReference type="GO" id="GO:0000724">
    <property type="term" value="P:double-strand break repair via homologous recombination"/>
    <property type="evidence" value="ECO:0007669"/>
    <property type="project" value="TreeGrafter"/>
</dbReference>
<dbReference type="InterPro" id="IPR051231">
    <property type="entry name" value="SOSS-B"/>
</dbReference>
<evidence type="ECO:0000313" key="3">
    <source>
        <dbReference type="EMBL" id="CAG2231387.1"/>
    </source>
</evidence>
<accession>A0A8S3TCX0</accession>
<dbReference type="GO" id="GO:0003677">
    <property type="term" value="F:DNA binding"/>
    <property type="evidence" value="ECO:0007669"/>
    <property type="project" value="UniProtKB-KW"/>
</dbReference>
<dbReference type="PANTHER" id="PTHR13356">
    <property type="entry name" value="OB FOLD NUCLEIC ACID BINDING PROTEIN-RELATED"/>
    <property type="match status" value="1"/>
</dbReference>
<dbReference type="EMBL" id="CAJPWZ010002144">
    <property type="protein sequence ID" value="CAG2231387.1"/>
    <property type="molecule type" value="Genomic_DNA"/>
</dbReference>
<feature type="region of interest" description="Disordered" evidence="2">
    <location>
        <begin position="108"/>
        <end position="212"/>
    </location>
</feature>
<dbReference type="InterPro" id="IPR012340">
    <property type="entry name" value="NA-bd_OB-fold"/>
</dbReference>
<proteinExistence type="predicted"/>
<keyword evidence="4" id="KW-1185">Reference proteome</keyword>
<dbReference type="AlphaFoldDB" id="A0A8S3TCX0"/>
<sequence length="212" mass="23512">MTEPSYMPIKEVRPSQKNINVMFIVLEIGKPTRTKDGHDVRSVKVADKSGSINISIWDEAGDLLQTGDICKLTKGYSNVWKNCLTLYTGKIGEITKIGEFCLQFTELPNMSEPNPDFVKNEPPTQRKSPTEGNDAKNQQGNSPQTPNIQTSNRPPLMGTPPGGMNFQNTRPQDPRMAPHDPRLMNPQHNRGGGPPHGIRPMNGQSGRGMPRR</sequence>
<dbReference type="PANTHER" id="PTHR13356:SF0">
    <property type="entry name" value="SOSS COMPLEX SUBUNIT B HOMOLOG"/>
    <property type="match status" value="1"/>
</dbReference>
<organism evidence="3 4">
    <name type="scientific">Mytilus edulis</name>
    <name type="common">Blue mussel</name>
    <dbReference type="NCBI Taxonomy" id="6550"/>
    <lineage>
        <taxon>Eukaryota</taxon>
        <taxon>Metazoa</taxon>
        <taxon>Spiralia</taxon>
        <taxon>Lophotrochozoa</taxon>
        <taxon>Mollusca</taxon>
        <taxon>Bivalvia</taxon>
        <taxon>Autobranchia</taxon>
        <taxon>Pteriomorphia</taxon>
        <taxon>Mytilida</taxon>
        <taxon>Mytiloidea</taxon>
        <taxon>Mytilidae</taxon>
        <taxon>Mytilinae</taxon>
        <taxon>Mytilus</taxon>
    </lineage>
</organism>
<dbReference type="OrthoDB" id="295715at2759"/>
<gene>
    <name evidence="3" type="ORF">MEDL_44197</name>
</gene>
<dbReference type="FunFam" id="2.40.50.140:FF:000072">
    <property type="entry name" value="SOSS complex subunit B2"/>
    <property type="match status" value="1"/>
</dbReference>
<evidence type="ECO:0000313" key="4">
    <source>
        <dbReference type="Proteomes" id="UP000683360"/>
    </source>
</evidence>
<keyword evidence="1" id="KW-0238">DNA-binding</keyword>
<feature type="compositionally biased region" description="Basic and acidic residues" evidence="2">
    <location>
        <begin position="172"/>
        <end position="182"/>
    </location>
</feature>
<dbReference type="Gene3D" id="2.40.50.140">
    <property type="entry name" value="Nucleic acid-binding proteins"/>
    <property type="match status" value="1"/>
</dbReference>
<dbReference type="SUPFAM" id="SSF50249">
    <property type="entry name" value="Nucleic acid-binding proteins"/>
    <property type="match status" value="1"/>
</dbReference>
<protein>
    <submittedName>
        <fullName evidence="3">SOSS complex subunit B2,SOSS complex subunit B1,SOSS complex subunit B1-A,SOSS complex subunit B1-B,SOSS complex subunit B homolog</fullName>
    </submittedName>
</protein>
<dbReference type="GO" id="GO:0010212">
    <property type="term" value="P:response to ionizing radiation"/>
    <property type="evidence" value="ECO:0007669"/>
    <property type="project" value="TreeGrafter"/>
</dbReference>
<evidence type="ECO:0000256" key="2">
    <source>
        <dbReference type="SAM" id="MobiDB-lite"/>
    </source>
</evidence>
<name>A0A8S3TCX0_MYTED</name>